<proteinExistence type="predicted"/>
<sequence length="334" mass="39087">MEDLLELDSSSYIQTSSMPHIKVIPTARPESWVWKFVQKKTRQCKVLIKNDNGIIKKCKWECKKKTSTTSIASHLRTKHRIIDEEIISPLLKDNDQAKTQKITNHFLDWLIDNMQAFNLVDNLKFHKFIYELNPNYLVPCKNSLNKKMCEFVNHKSYIRITIHWMTPNFEIKQALLTIETFKYPHSGDNIEDCLRKEFQKWDITQKLFGGTTDNDSAMVKALRQLNINHVRCVAHTMQLAIKDGLKNVKDLIDMMKKLNSFIVNRDKYRDLLKLTFRKVNKTENEVLNPVASDTDTQKLLQDSNRATRIDGETLKKLIPSLDNWIALDELLLLL</sequence>
<evidence type="ECO:0000313" key="1">
    <source>
        <dbReference type="EMBL" id="CAG8486082.1"/>
    </source>
</evidence>
<comment type="caution">
    <text evidence="1">The sequence shown here is derived from an EMBL/GenBank/DDBJ whole genome shotgun (WGS) entry which is preliminary data.</text>
</comment>
<reference evidence="1" key="1">
    <citation type="submission" date="2021-06" db="EMBL/GenBank/DDBJ databases">
        <authorList>
            <person name="Kallberg Y."/>
            <person name="Tangrot J."/>
            <person name="Rosling A."/>
        </authorList>
    </citation>
    <scope>NUCLEOTIDE SEQUENCE</scope>
    <source>
        <strain evidence="1">28 12/20/2015</strain>
    </source>
</reference>
<keyword evidence="2" id="KW-1185">Reference proteome</keyword>
<name>A0ACA9KRD6_9GLOM</name>
<organism evidence="1 2">
    <name type="scientific">Cetraspora pellucida</name>
    <dbReference type="NCBI Taxonomy" id="1433469"/>
    <lineage>
        <taxon>Eukaryota</taxon>
        <taxon>Fungi</taxon>
        <taxon>Fungi incertae sedis</taxon>
        <taxon>Mucoromycota</taxon>
        <taxon>Glomeromycotina</taxon>
        <taxon>Glomeromycetes</taxon>
        <taxon>Diversisporales</taxon>
        <taxon>Gigasporaceae</taxon>
        <taxon>Cetraspora</taxon>
    </lineage>
</organism>
<gene>
    <name evidence="1" type="ORF">SPELUC_LOCUS2343</name>
</gene>
<accession>A0ACA9KRD6</accession>
<dbReference type="Proteomes" id="UP000789366">
    <property type="component" value="Unassembled WGS sequence"/>
</dbReference>
<evidence type="ECO:0000313" key="2">
    <source>
        <dbReference type="Proteomes" id="UP000789366"/>
    </source>
</evidence>
<protein>
    <submittedName>
        <fullName evidence="1">15432_t:CDS:1</fullName>
    </submittedName>
</protein>
<dbReference type="EMBL" id="CAJVPW010001521">
    <property type="protein sequence ID" value="CAG8486082.1"/>
    <property type="molecule type" value="Genomic_DNA"/>
</dbReference>